<dbReference type="EMBL" id="CAJVPT010042408">
    <property type="protein sequence ID" value="CAG8729997.1"/>
    <property type="molecule type" value="Genomic_DNA"/>
</dbReference>
<evidence type="ECO:0000313" key="2">
    <source>
        <dbReference type="Proteomes" id="UP000789525"/>
    </source>
</evidence>
<protein>
    <submittedName>
        <fullName evidence="1">2084_t:CDS:1</fullName>
    </submittedName>
</protein>
<accession>A0ACA9PY28</accession>
<comment type="caution">
    <text evidence="1">The sequence shown here is derived from an EMBL/GenBank/DDBJ whole genome shotgun (WGS) entry which is preliminary data.</text>
</comment>
<sequence length="57" mass="6589">AVELRVEIPYRVNGAVSVVTHFEVLLLLLFLQGKMDYREGVVVMGKRSHRKHALEKR</sequence>
<reference evidence="1" key="1">
    <citation type="submission" date="2021-06" db="EMBL/GenBank/DDBJ databases">
        <authorList>
            <person name="Kallberg Y."/>
            <person name="Tangrot J."/>
            <person name="Rosling A."/>
        </authorList>
    </citation>
    <scope>NUCLEOTIDE SEQUENCE</scope>
    <source>
        <strain evidence="1">CL356</strain>
    </source>
</reference>
<name>A0ACA9PY28_9GLOM</name>
<proteinExistence type="predicted"/>
<keyword evidence="2" id="KW-1185">Reference proteome</keyword>
<feature type="non-terminal residue" evidence="1">
    <location>
        <position position="1"/>
    </location>
</feature>
<gene>
    <name evidence="1" type="ORF">ACOLOM_LOCUS11578</name>
</gene>
<organism evidence="1 2">
    <name type="scientific">Acaulospora colombiana</name>
    <dbReference type="NCBI Taxonomy" id="27376"/>
    <lineage>
        <taxon>Eukaryota</taxon>
        <taxon>Fungi</taxon>
        <taxon>Fungi incertae sedis</taxon>
        <taxon>Mucoromycota</taxon>
        <taxon>Glomeromycotina</taxon>
        <taxon>Glomeromycetes</taxon>
        <taxon>Diversisporales</taxon>
        <taxon>Acaulosporaceae</taxon>
        <taxon>Acaulospora</taxon>
    </lineage>
</organism>
<evidence type="ECO:0000313" key="1">
    <source>
        <dbReference type="EMBL" id="CAG8729997.1"/>
    </source>
</evidence>
<dbReference type="Proteomes" id="UP000789525">
    <property type="component" value="Unassembled WGS sequence"/>
</dbReference>